<evidence type="ECO:0000313" key="3">
    <source>
        <dbReference type="EMBL" id="GEW08593.1"/>
    </source>
</evidence>
<organism evidence="3">
    <name type="scientific">Tanacetum cinerariifolium</name>
    <name type="common">Dalmatian daisy</name>
    <name type="synonym">Chrysanthemum cinerariifolium</name>
    <dbReference type="NCBI Taxonomy" id="118510"/>
    <lineage>
        <taxon>Eukaryota</taxon>
        <taxon>Viridiplantae</taxon>
        <taxon>Streptophyta</taxon>
        <taxon>Embryophyta</taxon>
        <taxon>Tracheophyta</taxon>
        <taxon>Spermatophyta</taxon>
        <taxon>Magnoliopsida</taxon>
        <taxon>eudicotyledons</taxon>
        <taxon>Gunneridae</taxon>
        <taxon>Pentapetalae</taxon>
        <taxon>asterids</taxon>
        <taxon>campanulids</taxon>
        <taxon>Asterales</taxon>
        <taxon>Asteraceae</taxon>
        <taxon>Asteroideae</taxon>
        <taxon>Anthemideae</taxon>
        <taxon>Anthemidinae</taxon>
        <taxon>Tanacetum</taxon>
    </lineage>
</organism>
<feature type="compositionally biased region" description="Polar residues" evidence="2">
    <location>
        <begin position="376"/>
        <end position="385"/>
    </location>
</feature>
<feature type="region of interest" description="Disordered" evidence="2">
    <location>
        <begin position="374"/>
        <end position="399"/>
    </location>
</feature>
<feature type="compositionally biased region" description="Polar residues" evidence="2">
    <location>
        <begin position="328"/>
        <end position="344"/>
    </location>
</feature>
<keyword evidence="1" id="KW-0175">Coiled coil</keyword>
<reference evidence="3" key="1">
    <citation type="journal article" date="2019" name="Sci. Rep.">
        <title>Draft genome of Tanacetum cinerariifolium, the natural source of mosquito coil.</title>
        <authorList>
            <person name="Yamashiro T."/>
            <person name="Shiraishi A."/>
            <person name="Satake H."/>
            <person name="Nakayama K."/>
        </authorList>
    </citation>
    <scope>NUCLEOTIDE SEQUENCE</scope>
</reference>
<gene>
    <name evidence="3" type="ORF">Tci_180569</name>
</gene>
<comment type="caution">
    <text evidence="3">The sequence shown here is derived from an EMBL/GenBank/DDBJ whole genome shotgun (WGS) entry which is preliminary data.</text>
</comment>
<protein>
    <recommendedName>
        <fullName evidence="4">Transposase (Putative), gypsy type</fullName>
    </recommendedName>
</protein>
<dbReference type="EMBL" id="BKCJ010044619">
    <property type="protein sequence ID" value="GEW08593.1"/>
    <property type="molecule type" value="Genomic_DNA"/>
</dbReference>
<evidence type="ECO:0000256" key="1">
    <source>
        <dbReference type="SAM" id="Coils"/>
    </source>
</evidence>
<feature type="coiled-coil region" evidence="1">
    <location>
        <begin position="541"/>
        <end position="610"/>
    </location>
</feature>
<evidence type="ECO:0008006" key="4">
    <source>
        <dbReference type="Google" id="ProtNLM"/>
    </source>
</evidence>
<name>A0A699GRF0_TANCI</name>
<dbReference type="AlphaFoldDB" id="A0A699GRF0"/>
<feature type="region of interest" description="Disordered" evidence="2">
    <location>
        <begin position="306"/>
        <end position="361"/>
    </location>
</feature>
<feature type="non-terminal residue" evidence="3">
    <location>
        <position position="1"/>
    </location>
</feature>
<proteinExistence type="predicted"/>
<evidence type="ECO:0000256" key="2">
    <source>
        <dbReference type="SAM" id="MobiDB-lite"/>
    </source>
</evidence>
<accession>A0A699GRF0</accession>
<feature type="compositionally biased region" description="Acidic residues" evidence="2">
    <location>
        <begin position="350"/>
        <end position="361"/>
    </location>
</feature>
<sequence length="860" mass="93368">ANVSTSRNSRVSPHITKDSTVTHAFKSLELSTNDDLTHSIVASKHNEEMVNAEGISIALGDAVDLVDVGSRCASSVPNDVVVSLFADEKGDGLVPFFAADEEADANPSGEILIHATRPRTNGFPLGACSISGQASVGCLPHRLNLSSRGIDISSISYPTYNGNVESSNHIFFTCALASEVWRRVGLCRFFFIDRRAISDAMVWRHLDAAIDDPRPAAGSFNMVDVRRLSTHVVKLRDTLEVMGIHGFLCLPEWTGAEVQKEPHLDARSTLQRLPFYCTPPATADIFIPDPTLKDLAADTPNSKILAKAEASQKRKASTSGATSGHVANRTSSALAQLSGSTTRPNLFVGDSDDESDGDDDACVEIPLVTPFRSAAVTPSSGNQGRSFAAPTAKGSNTRGKGIMVNDVVIPSSDASRPRPAFKPIPSFKDVSGGVVGNCEFTREEWDAPYRPNFRVLTKEVFKDPTVCKNIVDQFPTPGEMVRVESLSDDQLAAKMIVLHCMMMSHGGELLARYRGLNQSHHEYVLSANSRLKCYEEKVASLTGLELQVSTLKKQVSGLNDKLATSDASFAKSKAKGKERKKKIKSLTKSLDNLHSEVARLSAALNQATILEAERDEKILRLKATPPEFPSFFQGQFQDLVWKFLAFDEFSRVQGELLSLAAGAGFERGLSMHRTKDEFAVVLKKIVNFMPATEPLSVILHLEPEKSVRPANVPVPRSARISPFIAKESTVTLVFESLELSANVNFTTFDVASEHNEEMVNAEVDGLNPKMTDETTSFEHAFVQGIFFALDDVTKLVEVGSGRIPSGPDDAVVAISAHEKCDGLDSSSDAIEEAAVNPSGFRISFFLSSFFFSDPESCHPP</sequence>